<feature type="compositionally biased region" description="Polar residues" evidence="1">
    <location>
        <begin position="117"/>
        <end position="135"/>
    </location>
</feature>
<protein>
    <submittedName>
        <fullName evidence="2">Uncharacterized protein</fullName>
    </submittedName>
</protein>
<feature type="compositionally biased region" description="Pro residues" evidence="1">
    <location>
        <begin position="37"/>
        <end position="46"/>
    </location>
</feature>
<gene>
    <name evidence="2" type="ORF">UFOVP1130_37</name>
</gene>
<name>A0A6J5QVF8_9CAUD</name>
<feature type="region of interest" description="Disordered" evidence="1">
    <location>
        <begin position="176"/>
        <end position="195"/>
    </location>
</feature>
<proteinExistence type="predicted"/>
<accession>A0A6J5QVF8</accession>
<evidence type="ECO:0000256" key="1">
    <source>
        <dbReference type="SAM" id="MobiDB-lite"/>
    </source>
</evidence>
<reference evidence="2" key="1">
    <citation type="submission" date="2020-05" db="EMBL/GenBank/DDBJ databases">
        <authorList>
            <person name="Chiriac C."/>
            <person name="Salcher M."/>
            <person name="Ghai R."/>
            <person name="Kavagutti S V."/>
        </authorList>
    </citation>
    <scope>NUCLEOTIDE SEQUENCE</scope>
</reference>
<feature type="region of interest" description="Disordered" evidence="1">
    <location>
        <begin position="117"/>
        <end position="168"/>
    </location>
</feature>
<dbReference type="EMBL" id="LR797078">
    <property type="protein sequence ID" value="CAB4185351.1"/>
    <property type="molecule type" value="Genomic_DNA"/>
</dbReference>
<sequence>MAGFWKDVLKAAVETTETGQAIAQLKQAKTDYDAAKTPPPPPPPTVLTPIQKTAVAGAALNRLRGTGTAPAPTPPPTPTPIARPTIKVSTPTGVRPTIKVTPPRILTPLQQQAAVAVSKQNPNRPNLVTQPSTRPSWDPDNDPDWMPAGDPDVNAFGPPLAGPGSLLKDVSAPTIAPVAKTRTQTRPSKRGLGPQAEAAFASLRQHLNNQ</sequence>
<organism evidence="2">
    <name type="scientific">uncultured Caudovirales phage</name>
    <dbReference type="NCBI Taxonomy" id="2100421"/>
    <lineage>
        <taxon>Viruses</taxon>
        <taxon>Duplodnaviria</taxon>
        <taxon>Heunggongvirae</taxon>
        <taxon>Uroviricota</taxon>
        <taxon>Caudoviricetes</taxon>
        <taxon>Peduoviridae</taxon>
        <taxon>Maltschvirus</taxon>
        <taxon>Maltschvirus maltsch</taxon>
    </lineage>
</organism>
<feature type="region of interest" description="Disordered" evidence="1">
    <location>
        <begin position="64"/>
        <end position="99"/>
    </location>
</feature>
<feature type="region of interest" description="Disordered" evidence="1">
    <location>
        <begin position="16"/>
        <end position="47"/>
    </location>
</feature>
<evidence type="ECO:0000313" key="2">
    <source>
        <dbReference type="EMBL" id="CAB4185351.1"/>
    </source>
</evidence>
<feature type="compositionally biased region" description="Pro residues" evidence="1">
    <location>
        <begin position="71"/>
        <end position="81"/>
    </location>
</feature>